<evidence type="ECO:0000256" key="4">
    <source>
        <dbReference type="ARBA" id="ARBA00023157"/>
    </source>
</evidence>
<dbReference type="InterPro" id="IPR009011">
    <property type="entry name" value="Man6P_isomerase_rcpt-bd_dom_sf"/>
</dbReference>
<dbReference type="GO" id="GO:0030968">
    <property type="term" value="P:endoplasmic reticulum unfolded protein response"/>
    <property type="evidence" value="ECO:0007669"/>
    <property type="project" value="InterPro"/>
</dbReference>
<dbReference type="OrthoDB" id="448954at2759"/>
<dbReference type="InterPro" id="IPR044865">
    <property type="entry name" value="MRH_dom"/>
</dbReference>
<evidence type="ECO:0000256" key="6">
    <source>
        <dbReference type="ARBA" id="ARBA00041108"/>
    </source>
</evidence>
<organism evidence="9 10">
    <name type="scientific">Pristionchus pacificus</name>
    <name type="common">Parasitic nematode worm</name>
    <dbReference type="NCBI Taxonomy" id="54126"/>
    <lineage>
        <taxon>Eukaryota</taxon>
        <taxon>Metazoa</taxon>
        <taxon>Ecdysozoa</taxon>
        <taxon>Nematoda</taxon>
        <taxon>Chromadorea</taxon>
        <taxon>Rhabditida</taxon>
        <taxon>Rhabditina</taxon>
        <taxon>Diplogasteromorpha</taxon>
        <taxon>Diplogasteroidea</taxon>
        <taxon>Neodiplogasteridae</taxon>
        <taxon>Pristionchus</taxon>
    </lineage>
</organism>
<dbReference type="PROSITE" id="PS51914">
    <property type="entry name" value="MRH"/>
    <property type="match status" value="1"/>
</dbReference>
<comment type="subcellular location">
    <subcellularLocation>
        <location evidence="1">Endoplasmic reticulum</location>
    </subcellularLocation>
</comment>
<evidence type="ECO:0000256" key="5">
    <source>
        <dbReference type="ARBA" id="ARBA00037585"/>
    </source>
</evidence>
<keyword evidence="2" id="KW-0732">Signal</keyword>
<name>A0A2A6CI61_PRIPA</name>
<accession>A0A8R1UQQ0</accession>
<keyword evidence="10" id="KW-1185">Reference proteome</keyword>
<dbReference type="PANTHER" id="PTHR15414:SF0">
    <property type="entry name" value="ENDOPLASMIC RETICULUM LECTIN 1"/>
    <property type="match status" value="1"/>
</dbReference>
<gene>
    <name evidence="9" type="primary">WBGene00276456</name>
</gene>
<accession>A0A2A6CI61</accession>
<proteinExistence type="predicted"/>
<comment type="function">
    <text evidence="5">Probable lectin that binds selectively to improperly folded lumenal proteins. May function in endoplasmic reticulum quality control and endoplasmic reticulum-associated degradation (ERAD) of both non-glycosylated proteins and glycoproteins.</text>
</comment>
<evidence type="ECO:0000313" key="10">
    <source>
        <dbReference type="Proteomes" id="UP000005239"/>
    </source>
</evidence>
<dbReference type="PANTHER" id="PTHR15414">
    <property type="entry name" value="OS-9-RELATED"/>
    <property type="match status" value="1"/>
</dbReference>
<keyword evidence="4" id="KW-1015">Disulfide bond</keyword>
<dbReference type="GO" id="GO:0030970">
    <property type="term" value="P:retrograde protein transport, ER to cytosol"/>
    <property type="evidence" value="ECO:0000318"/>
    <property type="project" value="GO_Central"/>
</dbReference>
<dbReference type="AlphaFoldDB" id="A0A2A6CI61"/>
<evidence type="ECO:0000256" key="2">
    <source>
        <dbReference type="ARBA" id="ARBA00022729"/>
    </source>
</evidence>
<dbReference type="EnsemblMetazoa" id="PPA38087.1">
    <property type="protein sequence ID" value="PPA38087.1"/>
    <property type="gene ID" value="WBGene00276456"/>
</dbReference>
<reference evidence="10" key="1">
    <citation type="journal article" date="2008" name="Nat. Genet.">
        <title>The Pristionchus pacificus genome provides a unique perspective on nematode lifestyle and parasitism.</title>
        <authorList>
            <person name="Dieterich C."/>
            <person name="Clifton S.W."/>
            <person name="Schuster L.N."/>
            <person name="Chinwalla A."/>
            <person name="Delehaunty K."/>
            <person name="Dinkelacker I."/>
            <person name="Fulton L."/>
            <person name="Fulton R."/>
            <person name="Godfrey J."/>
            <person name="Minx P."/>
            <person name="Mitreva M."/>
            <person name="Roeseler W."/>
            <person name="Tian H."/>
            <person name="Witte H."/>
            <person name="Yang S.P."/>
            <person name="Wilson R.K."/>
            <person name="Sommer R.J."/>
        </authorList>
    </citation>
    <scope>NUCLEOTIDE SEQUENCE [LARGE SCALE GENOMIC DNA]</scope>
    <source>
        <strain evidence="10">PS312</strain>
    </source>
</reference>
<evidence type="ECO:0000313" key="9">
    <source>
        <dbReference type="EnsemblMetazoa" id="PPA38087.1"/>
    </source>
</evidence>
<dbReference type="SUPFAM" id="SSF50911">
    <property type="entry name" value="Mannose 6-phosphate receptor domain"/>
    <property type="match status" value="1"/>
</dbReference>
<reference evidence="9" key="2">
    <citation type="submission" date="2022-06" db="UniProtKB">
        <authorList>
            <consortium name="EnsemblMetazoa"/>
        </authorList>
    </citation>
    <scope>IDENTIFICATION</scope>
    <source>
        <strain evidence="9">PS312</strain>
    </source>
</reference>
<protein>
    <recommendedName>
        <fullName evidence="6">Endoplasmic reticulum lectin 1</fullName>
    </recommendedName>
    <alternativeName>
        <fullName evidence="7">ER lectin</fullName>
    </alternativeName>
</protein>
<evidence type="ECO:0000256" key="7">
    <source>
        <dbReference type="ARBA" id="ARBA00041661"/>
    </source>
</evidence>
<dbReference type="GO" id="GO:0005788">
    <property type="term" value="C:endoplasmic reticulum lumen"/>
    <property type="evidence" value="ECO:0000318"/>
    <property type="project" value="GO_Central"/>
</dbReference>
<keyword evidence="3" id="KW-0256">Endoplasmic reticulum</keyword>
<evidence type="ECO:0000256" key="1">
    <source>
        <dbReference type="ARBA" id="ARBA00004240"/>
    </source>
</evidence>
<evidence type="ECO:0000256" key="3">
    <source>
        <dbReference type="ARBA" id="ARBA00022824"/>
    </source>
</evidence>
<evidence type="ECO:0000259" key="8">
    <source>
        <dbReference type="PROSITE" id="PS51914"/>
    </source>
</evidence>
<dbReference type="Proteomes" id="UP000005239">
    <property type="component" value="Unassembled WGS sequence"/>
</dbReference>
<feature type="domain" description="MRH" evidence="8">
    <location>
        <begin position="96"/>
        <end position="244"/>
    </location>
</feature>
<dbReference type="InterPro" id="IPR045149">
    <property type="entry name" value="OS-9-like"/>
</dbReference>
<sequence>MLLIGLCAVLAVVAAAERPVVNKASGWSQFEAGRRYALQKPKQVTYDPLELDRFLFAIMDKLEDMPMPDDPKYEFVRDEHKQLHACEIPEDDDEAMEFSANPDAVMETVLRSFPDGKCAGRIFGEWYYEVCGNMEVKRAAFTVAYSRGKPKVTTFKAYESLGVLGRDRKVSRHLDSITEPRYVQQTYYDGAKCNLGGQPRRMQSVVTFECSHRFVAGYVHIAEVVEVHPCKYRLVVQSTDFCANDWLYGMVEENSVVRCRMFLHPERIRPLMSFLDKYHEETKEKLRRYAKYMDEPAMAASVRDQMSRPDARARIEEFAKANVRQFDRRDAEYGIQAERERNKRILDYVMSELTWASLNPDVPYTEEELRARREEETAGREDDERRLVTVENVLNYRRSDLMDEVEDDEEKEYYDIMGFTELLEIAEDIAGLRRDPYLNFYTAWLDYIRMLEVEEHVVVRPWLIPPNRKPFALGAFVLLEALIKSDQADEVRRLFEGLKEEEKPKEPVILYDGELDEDDLEEIARKFMQVYRAAKAGGSDTLLFELLDDEDFEY</sequence>
<dbReference type="Gene3D" id="2.70.130.10">
    <property type="entry name" value="Mannose-6-phosphate receptor binding domain"/>
    <property type="match status" value="1"/>
</dbReference>